<reference evidence="2" key="1">
    <citation type="submission" date="2019-08" db="EMBL/GenBank/DDBJ databases">
        <authorList>
            <person name="Kucharzyk K."/>
            <person name="Murdoch R.W."/>
            <person name="Higgins S."/>
            <person name="Loffler F."/>
        </authorList>
    </citation>
    <scope>NUCLEOTIDE SEQUENCE</scope>
</reference>
<evidence type="ECO:0000313" key="2">
    <source>
        <dbReference type="EMBL" id="MPM79783.1"/>
    </source>
</evidence>
<evidence type="ECO:0000256" key="1">
    <source>
        <dbReference type="SAM" id="Phobius"/>
    </source>
</evidence>
<dbReference type="AlphaFoldDB" id="A0A645CS94"/>
<protein>
    <submittedName>
        <fullName evidence="2">Uncharacterized protein</fullName>
    </submittedName>
</protein>
<keyword evidence="1" id="KW-1133">Transmembrane helix</keyword>
<feature type="transmembrane region" description="Helical" evidence="1">
    <location>
        <begin position="141"/>
        <end position="160"/>
    </location>
</feature>
<sequence>MLQHVARHTFRQLDGGVGSKQLDVTDVTAADIAFVSNRANDMTNFNTVITAHFNAVQLHIANVTTFTTRTVFTVATRATIVTVARTTIVTVAELTLRTHRRIWRQNQRTFALRHLKQSGSQSFDIQLFVFRRRLQFRQQRTILIQIAAFQLLLYFSGEFFQTAFAQQFCVRQFYFRNRQLHGAFDVTQQTTLTVLNEQQRTASTTRTTGTADTVNVRLGIHRDVVVNNQADTLNVQATGRNVGSNQDIQAAIFQTFQSLLTQGLVHVAVQCSAAITATLQRFCHFQGRIFGTNEDNRRIKIFCFQETHQRFIFTHAPHSPVALADVRTRGNAGLNAYFLRLFHKATGNTTNRFRHGCREQSGLMTFRDLRHDGFNVFDEAHTQHFVSFVQYQTAQFGEVQSTALQVIQQTARRTDDDLWSLTQGT</sequence>
<dbReference type="AntiFam" id="ANF00149">
    <property type="entry name" value="Shadow ORF (opposite cshA)"/>
</dbReference>
<name>A0A645CS94_9ZZZZ</name>
<keyword evidence="1" id="KW-0472">Membrane</keyword>
<organism evidence="2">
    <name type="scientific">bioreactor metagenome</name>
    <dbReference type="NCBI Taxonomy" id="1076179"/>
    <lineage>
        <taxon>unclassified sequences</taxon>
        <taxon>metagenomes</taxon>
        <taxon>ecological metagenomes</taxon>
    </lineage>
</organism>
<proteinExistence type="predicted"/>
<dbReference type="EMBL" id="VSSQ01029594">
    <property type="protein sequence ID" value="MPM79783.1"/>
    <property type="molecule type" value="Genomic_DNA"/>
</dbReference>
<keyword evidence="1" id="KW-0812">Transmembrane</keyword>
<comment type="caution">
    <text evidence="2">The sequence shown here is derived from an EMBL/GenBank/DDBJ whole genome shotgun (WGS) entry which is preliminary data.</text>
</comment>
<gene>
    <name evidence="2" type="ORF">SDC9_126825</name>
</gene>
<accession>A0A645CS94</accession>